<evidence type="ECO:0000313" key="2">
    <source>
        <dbReference type="EMBL" id="KAK7994441.1"/>
    </source>
</evidence>
<name>A0ABR1R0K1_9PEZI</name>
<keyword evidence="3" id="KW-1185">Reference proteome</keyword>
<protein>
    <submittedName>
        <fullName evidence="2">Uncharacterized protein</fullName>
    </submittedName>
</protein>
<organism evidence="2 3">
    <name type="scientific">Apiospora marii</name>
    <dbReference type="NCBI Taxonomy" id="335849"/>
    <lineage>
        <taxon>Eukaryota</taxon>
        <taxon>Fungi</taxon>
        <taxon>Dikarya</taxon>
        <taxon>Ascomycota</taxon>
        <taxon>Pezizomycotina</taxon>
        <taxon>Sordariomycetes</taxon>
        <taxon>Xylariomycetidae</taxon>
        <taxon>Amphisphaeriales</taxon>
        <taxon>Apiosporaceae</taxon>
        <taxon>Apiospora</taxon>
    </lineage>
</organism>
<proteinExistence type="predicted"/>
<evidence type="ECO:0000256" key="1">
    <source>
        <dbReference type="SAM" id="MobiDB-lite"/>
    </source>
</evidence>
<evidence type="ECO:0000313" key="3">
    <source>
        <dbReference type="Proteomes" id="UP001396898"/>
    </source>
</evidence>
<feature type="region of interest" description="Disordered" evidence="1">
    <location>
        <begin position="1"/>
        <end position="25"/>
    </location>
</feature>
<dbReference type="EMBL" id="JAQQWI010000024">
    <property type="protein sequence ID" value="KAK7994441.1"/>
    <property type="molecule type" value="Genomic_DNA"/>
</dbReference>
<sequence length="94" mass="10671">MTDDVRPSCTGAEATSRLPRSSHPKGSWILHDAVALVWEIISGLPMRPDQALDPSRSEMERLDDLWREVRAELAVRYGRQSGPVLITEEDEEER</sequence>
<comment type="caution">
    <text evidence="2">The sequence shown here is derived from an EMBL/GenBank/DDBJ whole genome shotgun (WGS) entry which is preliminary data.</text>
</comment>
<reference evidence="2 3" key="1">
    <citation type="submission" date="2023-01" db="EMBL/GenBank/DDBJ databases">
        <title>Analysis of 21 Apiospora genomes using comparative genomics revels a genus with tremendous synthesis potential of carbohydrate active enzymes and secondary metabolites.</title>
        <authorList>
            <person name="Sorensen T."/>
        </authorList>
    </citation>
    <scope>NUCLEOTIDE SEQUENCE [LARGE SCALE GENOMIC DNA]</scope>
    <source>
        <strain evidence="2 3">CBS 20057</strain>
    </source>
</reference>
<gene>
    <name evidence="2" type="ORF">PG991_016029</name>
</gene>
<accession>A0ABR1R0K1</accession>
<dbReference type="Proteomes" id="UP001396898">
    <property type="component" value="Unassembled WGS sequence"/>
</dbReference>